<evidence type="ECO:0000256" key="8">
    <source>
        <dbReference type="ARBA" id="ARBA00023170"/>
    </source>
</evidence>
<dbReference type="EMBL" id="JBHZPZ010000008">
    <property type="protein sequence ID" value="MFE3868103.1"/>
    <property type="molecule type" value="Genomic_DNA"/>
</dbReference>
<evidence type="ECO:0000259" key="13">
    <source>
        <dbReference type="Pfam" id="PF07715"/>
    </source>
</evidence>
<organism evidence="14 15">
    <name type="scientific">Flavobacterium xylosi</name>
    <dbReference type="NCBI Taxonomy" id="3230415"/>
    <lineage>
        <taxon>Bacteria</taxon>
        <taxon>Pseudomonadati</taxon>
        <taxon>Bacteroidota</taxon>
        <taxon>Flavobacteriia</taxon>
        <taxon>Flavobacteriales</taxon>
        <taxon>Flavobacteriaceae</taxon>
        <taxon>Flavobacterium</taxon>
    </lineage>
</organism>
<dbReference type="InterPro" id="IPR036942">
    <property type="entry name" value="Beta-barrel_TonB_sf"/>
</dbReference>
<evidence type="ECO:0000313" key="15">
    <source>
        <dbReference type="Proteomes" id="UP001600109"/>
    </source>
</evidence>
<feature type="domain" description="TonB-dependent receptor plug" evidence="13">
    <location>
        <begin position="43"/>
        <end position="148"/>
    </location>
</feature>
<evidence type="ECO:0000256" key="6">
    <source>
        <dbReference type="ARBA" id="ARBA00023077"/>
    </source>
</evidence>
<evidence type="ECO:0000256" key="4">
    <source>
        <dbReference type="ARBA" id="ARBA00022692"/>
    </source>
</evidence>
<evidence type="ECO:0000256" key="3">
    <source>
        <dbReference type="ARBA" id="ARBA00022452"/>
    </source>
</evidence>
<comment type="caution">
    <text evidence="14">The sequence shown here is derived from an EMBL/GenBank/DDBJ whole genome shotgun (WGS) entry which is preliminary data.</text>
</comment>
<evidence type="ECO:0000256" key="11">
    <source>
        <dbReference type="RuleBase" id="RU003357"/>
    </source>
</evidence>
<keyword evidence="4 10" id="KW-0812">Transmembrane</keyword>
<dbReference type="SUPFAM" id="SSF56935">
    <property type="entry name" value="Porins"/>
    <property type="match status" value="1"/>
</dbReference>
<evidence type="ECO:0000256" key="10">
    <source>
        <dbReference type="PROSITE-ProRule" id="PRU01360"/>
    </source>
</evidence>
<keyword evidence="9 10" id="KW-0998">Cell outer membrane</keyword>
<dbReference type="Pfam" id="PF00593">
    <property type="entry name" value="TonB_dep_Rec_b-barrel"/>
    <property type="match status" value="1"/>
</dbReference>
<reference evidence="14 15" key="1">
    <citation type="submission" date="2024-06" db="EMBL/GenBank/DDBJ databases">
        <title>Flavobacterium spp. isolated from glacier.</title>
        <authorList>
            <person name="Han D."/>
        </authorList>
    </citation>
    <scope>NUCLEOTIDE SEQUENCE [LARGE SCALE GENOMIC DNA]</scope>
    <source>
        <strain evidence="14 15">LS2P90</strain>
    </source>
</reference>
<evidence type="ECO:0000256" key="2">
    <source>
        <dbReference type="ARBA" id="ARBA00022448"/>
    </source>
</evidence>
<name>A0ABW6HVR1_9FLAO</name>
<accession>A0ABW6HVR1</accession>
<comment type="subcellular location">
    <subcellularLocation>
        <location evidence="1 10">Cell outer membrane</location>
        <topology evidence="1 10">Multi-pass membrane protein</topology>
    </subcellularLocation>
</comment>
<comment type="similarity">
    <text evidence="10 11">Belongs to the TonB-dependent receptor family.</text>
</comment>
<feature type="domain" description="TonB-dependent receptor-like beta-barrel" evidence="12">
    <location>
        <begin position="286"/>
        <end position="704"/>
    </location>
</feature>
<dbReference type="Gene3D" id="2.40.170.20">
    <property type="entry name" value="TonB-dependent receptor, beta-barrel domain"/>
    <property type="match status" value="1"/>
</dbReference>
<evidence type="ECO:0000256" key="1">
    <source>
        <dbReference type="ARBA" id="ARBA00004571"/>
    </source>
</evidence>
<keyword evidence="15" id="KW-1185">Reference proteome</keyword>
<dbReference type="PROSITE" id="PS52016">
    <property type="entry name" value="TONB_DEPENDENT_REC_3"/>
    <property type="match status" value="1"/>
</dbReference>
<keyword evidence="5" id="KW-0732">Signal</keyword>
<keyword evidence="6 11" id="KW-0798">TonB box</keyword>
<dbReference type="PANTHER" id="PTHR30069">
    <property type="entry name" value="TONB-DEPENDENT OUTER MEMBRANE RECEPTOR"/>
    <property type="match status" value="1"/>
</dbReference>
<dbReference type="Proteomes" id="UP001600109">
    <property type="component" value="Unassembled WGS sequence"/>
</dbReference>
<dbReference type="InterPro" id="IPR039426">
    <property type="entry name" value="TonB-dep_rcpt-like"/>
</dbReference>
<dbReference type="RefSeq" id="WP_379854765.1">
    <property type="nucleotide sequence ID" value="NZ_JBHZPZ010000008.1"/>
</dbReference>
<keyword evidence="7 10" id="KW-0472">Membrane</keyword>
<dbReference type="InterPro" id="IPR012910">
    <property type="entry name" value="Plug_dom"/>
</dbReference>
<dbReference type="Gene3D" id="2.170.130.10">
    <property type="entry name" value="TonB-dependent receptor, plug domain"/>
    <property type="match status" value="1"/>
</dbReference>
<dbReference type="InterPro" id="IPR037066">
    <property type="entry name" value="Plug_dom_sf"/>
</dbReference>
<sequence length="731" mass="82136">MIKESVFFCMLLLSLSGYTQNQRDTTQLADVVLTYKVPIAIVSLPFQVAVISAAQMDFQNFQSTADVLSNSGSLFVQKSQQGGGSPSIRGFEASRVLLLVDGVRMNNLMFRAGHLQNVISVDESMLDNVGIFFGPASTLFGSDALGGAVTMTTKKAKFLNEVQKKWTGEVNMRYSTINQEQSIALNLNYASKKFAALTLVSFNDFGDLKMGKNKNHNEDFFGERPFYVATINNVDQLVANEDKYVQKNTAFKQYNLMQKLSYKTNLGFEHGLNLQFSTSTDIPRYDRLTEMDPSTGLRHAQWYYGPQERVMGIYSLNKKKAFISSDLKVTIAFQNVKESRHNRRFGNYNLQSRKEEVKMYSVAVDLARKFKSGELFYGLESYYENLNSSAYSTKINTGSKNPISTRYPNGDNLMLRDEIYISYNDKIAENTFWNLGARAGYTSLKSTIVDNSFFLLPFSKIEQNNFTYSGLVGIVKNTSKHVALKANLSSGFRVPNIDDLAKVFETVQGTLIVPNSKLKPEKTVTADIGIVMQSNSKKIKFENTYFYTRMYDAIATTQFQYEGQSVILYDGTLSKVFANQNKGKAFITGLSTNFSAMVLSKVKIDVNFNYNLGRIVQDGTQQAPLDHIAPYFGKIGFMYANSGINIEAYLLYNGKKKRRDYSSSGEDNLQYAPVNGMPAWETYNVKSSVEVYHNATLFAGVENILDTQYRTFSSGINAPGRNVYGGLRYSF</sequence>
<keyword evidence="2 10" id="KW-0813">Transport</keyword>
<evidence type="ECO:0000256" key="7">
    <source>
        <dbReference type="ARBA" id="ARBA00023136"/>
    </source>
</evidence>
<dbReference type="InterPro" id="IPR000531">
    <property type="entry name" value="Beta-barrel_TonB"/>
</dbReference>
<keyword evidence="3 10" id="KW-1134">Transmembrane beta strand</keyword>
<evidence type="ECO:0000259" key="12">
    <source>
        <dbReference type="Pfam" id="PF00593"/>
    </source>
</evidence>
<protein>
    <submittedName>
        <fullName evidence="14">TonB-dependent receptor plug domain-containing protein</fullName>
    </submittedName>
</protein>
<gene>
    <name evidence="14" type="ORF">ACFX5E_08450</name>
</gene>
<proteinExistence type="inferred from homology"/>
<evidence type="ECO:0000256" key="9">
    <source>
        <dbReference type="ARBA" id="ARBA00023237"/>
    </source>
</evidence>
<dbReference type="PANTHER" id="PTHR30069:SF29">
    <property type="entry name" value="HEMOGLOBIN AND HEMOGLOBIN-HAPTOGLOBIN-BINDING PROTEIN 1-RELATED"/>
    <property type="match status" value="1"/>
</dbReference>
<evidence type="ECO:0000313" key="14">
    <source>
        <dbReference type="EMBL" id="MFE3868103.1"/>
    </source>
</evidence>
<evidence type="ECO:0000256" key="5">
    <source>
        <dbReference type="ARBA" id="ARBA00022729"/>
    </source>
</evidence>
<keyword evidence="8 14" id="KW-0675">Receptor</keyword>
<dbReference type="Pfam" id="PF07715">
    <property type="entry name" value="Plug"/>
    <property type="match status" value="1"/>
</dbReference>